<accession>A0ABU2BYR9</accession>
<dbReference type="InterPro" id="IPR003594">
    <property type="entry name" value="HATPase_dom"/>
</dbReference>
<evidence type="ECO:0000313" key="5">
    <source>
        <dbReference type="EMBL" id="MDR7363544.1"/>
    </source>
</evidence>
<dbReference type="InterPro" id="IPR036890">
    <property type="entry name" value="HATPase_C_sf"/>
</dbReference>
<dbReference type="Proteomes" id="UP001183648">
    <property type="component" value="Unassembled WGS sequence"/>
</dbReference>
<evidence type="ECO:0000313" key="6">
    <source>
        <dbReference type="Proteomes" id="UP001183648"/>
    </source>
</evidence>
<dbReference type="InterPro" id="IPR011712">
    <property type="entry name" value="Sig_transdc_His_kin_sub3_dim/P"/>
</dbReference>
<evidence type="ECO:0000256" key="3">
    <source>
        <dbReference type="ARBA" id="ARBA00023012"/>
    </source>
</evidence>
<dbReference type="SUPFAM" id="SSF55874">
    <property type="entry name" value="ATPase domain of HSP90 chaperone/DNA topoisomerase II/histidine kinase"/>
    <property type="match status" value="1"/>
</dbReference>
<dbReference type="EMBL" id="JAVDYG010000001">
    <property type="protein sequence ID" value="MDR7363544.1"/>
    <property type="molecule type" value="Genomic_DNA"/>
</dbReference>
<keyword evidence="6" id="KW-1185">Reference proteome</keyword>
<proteinExistence type="predicted"/>
<keyword evidence="3" id="KW-0902">Two-component regulatory system</keyword>
<dbReference type="Pfam" id="PF02518">
    <property type="entry name" value="HATPase_c"/>
    <property type="match status" value="1"/>
</dbReference>
<dbReference type="InterPro" id="IPR029016">
    <property type="entry name" value="GAF-like_dom_sf"/>
</dbReference>
<dbReference type="SUPFAM" id="SSF55781">
    <property type="entry name" value="GAF domain-like"/>
    <property type="match status" value="1"/>
</dbReference>
<dbReference type="InterPro" id="IPR003018">
    <property type="entry name" value="GAF"/>
</dbReference>
<organism evidence="5 6">
    <name type="scientific">Nocardioides marmoribigeumensis</name>
    <dbReference type="NCBI Taxonomy" id="433649"/>
    <lineage>
        <taxon>Bacteria</taxon>
        <taxon>Bacillati</taxon>
        <taxon>Actinomycetota</taxon>
        <taxon>Actinomycetes</taxon>
        <taxon>Propionibacteriales</taxon>
        <taxon>Nocardioidaceae</taxon>
        <taxon>Nocardioides</taxon>
    </lineage>
</organism>
<dbReference type="CDD" id="cd16917">
    <property type="entry name" value="HATPase_UhpB-NarQ-NarX-like"/>
    <property type="match status" value="1"/>
</dbReference>
<evidence type="ECO:0000259" key="4">
    <source>
        <dbReference type="SMART" id="SM00065"/>
    </source>
</evidence>
<reference evidence="5 6" key="1">
    <citation type="submission" date="2023-07" db="EMBL/GenBank/DDBJ databases">
        <title>Sequencing the genomes of 1000 actinobacteria strains.</title>
        <authorList>
            <person name="Klenk H.-P."/>
        </authorList>
    </citation>
    <scope>NUCLEOTIDE SEQUENCE [LARGE SCALE GENOMIC DNA]</scope>
    <source>
        <strain evidence="5 6">DSM 19426</strain>
    </source>
</reference>
<evidence type="ECO:0000256" key="2">
    <source>
        <dbReference type="ARBA" id="ARBA00022777"/>
    </source>
</evidence>
<sequence length="508" mass="53445">MTLTEAIASVTSGATRAQCLERLLAAACALGGVRHGALVVLDRSGAVGTVLHHGLTDEQAAGLGRLPLGTGVLGEVARSTEPLVYDDVHGSAFLVPGHPGAATLIGVPIRSHGRPLGMLLLGDDRRRDDFGTELAGTLGALAGVAAYLLEIAQADALAERRRVWLNQSSQLAADLQPPLIVDDALTMIATGALQASGTTSALIISVPSPGAPFPAAMSGATPTLDRGSTELLDAAVRAVAETQEPGEVELDHDQHALLAPLGEHLSAPSILVLVYPASAVPDSHEADLLGAYAEQAGLAMDRVQALQDRAAMAVVSDRDRIARELHDVVIQRIFATGLHLQKSRALASDPELRERLDLTAHDLDQTIRAIRSTIFDLREQPRQSLRVTLRDLVARHAPSLGFTPTVHTSGPVDHPLAADAQDRLCEVLDQALSNIARHARATSARVDLQITDDLVRVRVSDDGRGLSQGVVETGLASLRRRIAVSGGTLDLWDGDPCGATLVAQLPRT</sequence>
<gene>
    <name evidence="5" type="ORF">J2S63_003097</name>
</gene>
<dbReference type="Pfam" id="PF07730">
    <property type="entry name" value="HisKA_3"/>
    <property type="match status" value="1"/>
</dbReference>
<dbReference type="PANTHER" id="PTHR24421:SF56">
    <property type="entry name" value="OXYGEN SENSOR HISTIDINE KINASE RESPONSE REGULATOR DOST"/>
    <property type="match status" value="1"/>
</dbReference>
<dbReference type="GO" id="GO:0016301">
    <property type="term" value="F:kinase activity"/>
    <property type="evidence" value="ECO:0007669"/>
    <property type="project" value="UniProtKB-KW"/>
</dbReference>
<keyword evidence="2 5" id="KW-0418">Kinase</keyword>
<dbReference type="Gene3D" id="3.30.450.40">
    <property type="match status" value="1"/>
</dbReference>
<keyword evidence="1" id="KW-0808">Transferase</keyword>
<dbReference type="PANTHER" id="PTHR24421">
    <property type="entry name" value="NITRATE/NITRITE SENSOR PROTEIN NARX-RELATED"/>
    <property type="match status" value="1"/>
</dbReference>
<name>A0ABU2BYR9_9ACTN</name>
<dbReference type="RefSeq" id="WP_310304051.1">
    <property type="nucleotide sequence ID" value="NZ_BAAAPS010000003.1"/>
</dbReference>
<dbReference type="Pfam" id="PF13185">
    <property type="entry name" value="GAF_2"/>
    <property type="match status" value="1"/>
</dbReference>
<feature type="domain" description="GAF" evidence="4">
    <location>
        <begin position="15"/>
        <end position="156"/>
    </location>
</feature>
<comment type="caution">
    <text evidence="5">The sequence shown here is derived from an EMBL/GenBank/DDBJ whole genome shotgun (WGS) entry which is preliminary data.</text>
</comment>
<evidence type="ECO:0000256" key="1">
    <source>
        <dbReference type="ARBA" id="ARBA00022679"/>
    </source>
</evidence>
<dbReference type="Gene3D" id="3.30.565.10">
    <property type="entry name" value="Histidine kinase-like ATPase, C-terminal domain"/>
    <property type="match status" value="1"/>
</dbReference>
<dbReference type="InterPro" id="IPR050482">
    <property type="entry name" value="Sensor_HK_TwoCompSys"/>
</dbReference>
<dbReference type="Gene3D" id="1.20.5.1930">
    <property type="match status" value="1"/>
</dbReference>
<protein>
    <submittedName>
        <fullName evidence="5">Signal transduction histidine kinase</fullName>
    </submittedName>
</protein>
<dbReference type="SMART" id="SM00065">
    <property type="entry name" value="GAF"/>
    <property type="match status" value="1"/>
</dbReference>